<feature type="transmembrane region" description="Helical" evidence="1">
    <location>
        <begin position="12"/>
        <end position="34"/>
    </location>
</feature>
<reference evidence="4" key="2">
    <citation type="submission" date="2015-11" db="EMBL/GenBank/DDBJ databases">
        <authorList>
            <person name="Sharaf A."/>
            <person name="Marie M.E."/>
            <person name="Esson H."/>
            <person name="El-Afifi I.S."/>
            <person name="Hammad M.A."/>
        </authorList>
    </citation>
    <scope>NUCLEOTIDE SEQUENCE [LARGE SCALE GENOMIC DNA]</scope>
</reference>
<keyword evidence="1" id="KW-0812">Transmembrane</keyword>
<sequence length="39" mass="4532">MREFVKENLKGSLRVLVYGTIGYLLMVLYSYLIALSYTN</sequence>
<evidence type="ECO:0000313" key="4">
    <source>
        <dbReference type="Proteomes" id="UP000225963"/>
    </source>
</evidence>
<evidence type="ECO:0000313" key="3">
    <source>
        <dbReference type="EMBL" id="ALO79686.1"/>
    </source>
</evidence>
<reference evidence="2" key="1">
    <citation type="submission" date="2015-11" db="EMBL/GenBank/DDBJ databases">
        <authorList>
            <person name="Zhang Y."/>
            <person name="Guo Z."/>
        </authorList>
    </citation>
    <scope>NUCLEOTIDE SEQUENCE [LARGE SCALE GENOMIC DNA]</scope>
</reference>
<organism evidence="2 4">
    <name type="scientific">Bacillus phage BM15</name>
    <dbReference type="NCBI Taxonomy" id="1755680"/>
    <lineage>
        <taxon>Viruses</taxon>
        <taxon>Duplodnaviria</taxon>
        <taxon>Heunggongvirae</taxon>
        <taxon>Uroviricota</taxon>
        <taxon>Caudoviricetes</taxon>
        <taxon>Herelleviridae</taxon>
        <taxon>Bastillevirinae</taxon>
        <taxon>Caeruleovirus</taxon>
        <taxon>Caeruleovirus BM15</taxon>
    </lineage>
</organism>
<gene>
    <name evidence="2" type="ORF">BM10_17</name>
    <name evidence="3" type="ORF">BM10_282</name>
</gene>
<evidence type="ECO:0000256" key="1">
    <source>
        <dbReference type="SAM" id="Phobius"/>
    </source>
</evidence>
<dbReference type="EMBL" id="KT995480">
    <property type="protein sequence ID" value="ALO79686.1"/>
    <property type="molecule type" value="Genomic_DNA"/>
</dbReference>
<keyword evidence="4" id="KW-1185">Reference proteome</keyword>
<dbReference type="Proteomes" id="UP000225963">
    <property type="component" value="Segment"/>
</dbReference>
<name>A0A0S2MU69_9CAUD</name>
<keyword evidence="1" id="KW-0472">Membrane</keyword>
<protein>
    <submittedName>
        <fullName evidence="2">Uncharacterized protein</fullName>
    </submittedName>
</protein>
<dbReference type="OrthoDB" id="28900at10239"/>
<evidence type="ECO:0000313" key="2">
    <source>
        <dbReference type="EMBL" id="ALO79438.1"/>
    </source>
</evidence>
<dbReference type="EMBL" id="KT995480">
    <property type="protein sequence ID" value="ALO79438.1"/>
    <property type="molecule type" value="Genomic_DNA"/>
</dbReference>
<proteinExistence type="predicted"/>
<accession>A0A0S2MU69</accession>
<keyword evidence="1" id="KW-1133">Transmembrane helix</keyword>